<keyword evidence="1" id="KW-0479">Metal-binding</keyword>
<evidence type="ECO:0000256" key="3">
    <source>
        <dbReference type="ARBA" id="ARBA00023163"/>
    </source>
</evidence>
<dbReference type="PANTHER" id="PTHR47424:SF5">
    <property type="entry name" value="ZN(II)2CYS6 TRANSCRIPTION FACTOR (EUROFUNG)"/>
    <property type="match status" value="1"/>
</dbReference>
<dbReference type="Gene3D" id="4.10.240.10">
    <property type="entry name" value="Zn(2)-C6 fungal-type DNA-binding domain"/>
    <property type="match status" value="1"/>
</dbReference>
<dbReference type="GO" id="GO:0005634">
    <property type="term" value="C:nucleus"/>
    <property type="evidence" value="ECO:0007669"/>
    <property type="project" value="TreeGrafter"/>
</dbReference>
<keyword evidence="2" id="KW-0805">Transcription regulation</keyword>
<dbReference type="AlphaFoldDB" id="A0A1J9QNW4"/>
<dbReference type="InterPro" id="IPR007219">
    <property type="entry name" value="XnlR_reg_dom"/>
</dbReference>
<dbReference type="GO" id="GO:0000981">
    <property type="term" value="F:DNA-binding transcription factor activity, RNA polymerase II-specific"/>
    <property type="evidence" value="ECO:0007669"/>
    <property type="project" value="InterPro"/>
</dbReference>
<dbReference type="CDD" id="cd12148">
    <property type="entry name" value="fungal_TF_MHR"/>
    <property type="match status" value="1"/>
</dbReference>
<feature type="compositionally biased region" description="Low complexity" evidence="5">
    <location>
        <begin position="128"/>
        <end position="142"/>
    </location>
</feature>
<dbReference type="Pfam" id="PF04082">
    <property type="entry name" value="Fungal_trans"/>
    <property type="match status" value="1"/>
</dbReference>
<sequence length="839" mass="93298">MFHTFQSAAALPGSADAAAGDGAKPSRQNSRRISTTNACVECRRRKIRCDGTQPCGQCLWYQHPELCSYSKPAQRVVPSRKLVEKLQSQIDQQRLVLGRLFPGKDLEALSSTPREELLNMALTLPAPSAASPAASIPKSASEPTHDSDGPESLEAALEAAPDENPEWDEARKHQIKIQGISDDVNGLSLSVDRPSSYVGVSSMTAALKVIVRTAPVAKSYINYKQTETALPSRSGTPPPELRDPNPNALPNVETGLDLIDNYFERVHPFFPMVEESKFRAAYIRQQRWDPPWLALLNMVFALGSLASSTADNEAHYIFFTRARKHLSLETYGSGNLEVLQALGIMTGYYMHYLNRPNEASCLMGAALRMATGLGLHREYSSPASPNPKINGLSKSRTDIQIAETRRRTWWSLFCLDVWASTTTSRPSLGRISSAVTVLPPGKILEDPSSSPGNGQDLRVLPLIYNIEFCKIASRIQDTLATSPLLKYEDLVQIDTDLVNWQNNLPSILATNEPCPECLRVPRSVMKWRYENLRVVLHRPFLLSTALKRVPFAALSAEEKVAVGKCRVIAAQNIEDISKECTPDLISGWNAVWFCFQACMVPLISLFSDISNPDEVAKWRSQIEMALSFFDRMERYSVAAKKSREAIARLAEASKVNQEHLEEQMRQRQQLWEQQRAASAQANEGQNFHQFGDNAQSPSQQQQQHQQQQQQQQHQHQHQQHQQHQQQQLQEQQRQQRSPSNPVMAVNPNQPFPPGLVGGQQAFPNMSGISGIGMGVWPPPEMGGQGGSSSLGSLSGFWDEMMWDTFPEISEDPFGSFNGEFDFPPASQDTGGAPCWQLGN</sequence>
<evidence type="ECO:0000256" key="1">
    <source>
        <dbReference type="ARBA" id="ARBA00022723"/>
    </source>
</evidence>
<feature type="compositionally biased region" description="Low complexity" evidence="5">
    <location>
        <begin position="699"/>
        <end position="713"/>
    </location>
</feature>
<gene>
    <name evidence="7" type="ORF">BKCO1_6600042</name>
</gene>
<feature type="region of interest" description="Disordered" evidence="5">
    <location>
        <begin position="228"/>
        <end position="247"/>
    </location>
</feature>
<dbReference type="SUPFAM" id="SSF57701">
    <property type="entry name" value="Zn2/Cys6 DNA-binding domain"/>
    <property type="match status" value="1"/>
</dbReference>
<keyword evidence="8" id="KW-1185">Reference proteome</keyword>
<dbReference type="SMART" id="SM00906">
    <property type="entry name" value="Fungal_trans"/>
    <property type="match status" value="1"/>
</dbReference>
<evidence type="ECO:0000256" key="4">
    <source>
        <dbReference type="ARBA" id="ARBA00023242"/>
    </source>
</evidence>
<feature type="region of interest" description="Disordered" evidence="5">
    <location>
        <begin position="659"/>
        <end position="760"/>
    </location>
</feature>
<evidence type="ECO:0000256" key="5">
    <source>
        <dbReference type="SAM" id="MobiDB-lite"/>
    </source>
</evidence>
<organism evidence="7 8">
    <name type="scientific">Diplodia corticola</name>
    <dbReference type="NCBI Taxonomy" id="236234"/>
    <lineage>
        <taxon>Eukaryota</taxon>
        <taxon>Fungi</taxon>
        <taxon>Dikarya</taxon>
        <taxon>Ascomycota</taxon>
        <taxon>Pezizomycotina</taxon>
        <taxon>Dothideomycetes</taxon>
        <taxon>Dothideomycetes incertae sedis</taxon>
        <taxon>Botryosphaeriales</taxon>
        <taxon>Botryosphaeriaceae</taxon>
        <taxon>Diplodia</taxon>
    </lineage>
</organism>
<feature type="compositionally biased region" description="Polar residues" evidence="5">
    <location>
        <begin position="676"/>
        <end position="698"/>
    </location>
</feature>
<dbReference type="RefSeq" id="XP_020126396.1">
    <property type="nucleotide sequence ID" value="XM_020278302.1"/>
</dbReference>
<feature type="domain" description="Zn(2)-C6 fungal-type" evidence="6">
    <location>
        <begin position="38"/>
        <end position="69"/>
    </location>
</feature>
<dbReference type="SMART" id="SM00066">
    <property type="entry name" value="GAL4"/>
    <property type="match status" value="1"/>
</dbReference>
<feature type="compositionally biased region" description="Low complexity" evidence="5">
    <location>
        <begin position="666"/>
        <end position="675"/>
    </location>
</feature>
<proteinExistence type="predicted"/>
<feature type="region of interest" description="Disordered" evidence="5">
    <location>
        <begin position="128"/>
        <end position="153"/>
    </location>
</feature>
<dbReference type="EMBL" id="MNUE01000066">
    <property type="protein sequence ID" value="OJD30136.1"/>
    <property type="molecule type" value="Genomic_DNA"/>
</dbReference>
<dbReference type="GeneID" id="31018563"/>
<name>A0A1J9QNW4_9PEZI</name>
<keyword evidence="4" id="KW-0539">Nucleus</keyword>
<dbReference type="PROSITE" id="PS00463">
    <property type="entry name" value="ZN2_CY6_FUNGAL_1"/>
    <property type="match status" value="1"/>
</dbReference>
<reference evidence="7 8" key="1">
    <citation type="submission" date="2016-10" db="EMBL/GenBank/DDBJ databases">
        <title>Proteomics and genomics reveal pathogen-plant mechanisms compatible with a hemibiotrophic lifestyle of Diplodia corticola.</title>
        <authorList>
            <person name="Fernandes I."/>
            <person name="De Jonge R."/>
            <person name="Van De Peer Y."/>
            <person name="Devreese B."/>
            <person name="Alves A."/>
            <person name="Esteves A.C."/>
        </authorList>
    </citation>
    <scope>NUCLEOTIDE SEQUENCE [LARGE SCALE GENOMIC DNA]</scope>
    <source>
        <strain evidence="7 8">CBS 112549</strain>
    </source>
</reference>
<comment type="caution">
    <text evidence="7">The sequence shown here is derived from an EMBL/GenBank/DDBJ whole genome shotgun (WGS) entry which is preliminary data.</text>
</comment>
<accession>A0A1J9QNW4</accession>
<feature type="region of interest" description="Disordered" evidence="5">
    <location>
        <begin position="816"/>
        <end position="839"/>
    </location>
</feature>
<evidence type="ECO:0000256" key="2">
    <source>
        <dbReference type="ARBA" id="ARBA00023015"/>
    </source>
</evidence>
<dbReference type="GO" id="GO:0000978">
    <property type="term" value="F:RNA polymerase II cis-regulatory region sequence-specific DNA binding"/>
    <property type="evidence" value="ECO:0007669"/>
    <property type="project" value="TreeGrafter"/>
</dbReference>
<dbReference type="GO" id="GO:0000435">
    <property type="term" value="P:positive regulation of transcription from RNA polymerase II promoter by galactose"/>
    <property type="evidence" value="ECO:0007669"/>
    <property type="project" value="TreeGrafter"/>
</dbReference>
<protein>
    <submittedName>
        <fullName evidence="7">Fungal specific transcription factor domain-containing protein</fullName>
    </submittedName>
</protein>
<dbReference type="InterPro" id="IPR036864">
    <property type="entry name" value="Zn2-C6_fun-type_DNA-bd_sf"/>
</dbReference>
<dbReference type="Pfam" id="PF00172">
    <property type="entry name" value="Zn_clus"/>
    <property type="match status" value="1"/>
</dbReference>
<dbReference type="GO" id="GO:0008270">
    <property type="term" value="F:zinc ion binding"/>
    <property type="evidence" value="ECO:0007669"/>
    <property type="project" value="InterPro"/>
</dbReference>
<dbReference type="PANTHER" id="PTHR47424">
    <property type="entry name" value="REGULATORY PROTEIN GAL4"/>
    <property type="match status" value="1"/>
</dbReference>
<dbReference type="OrthoDB" id="3362851at2759"/>
<dbReference type="Proteomes" id="UP000183809">
    <property type="component" value="Unassembled WGS sequence"/>
</dbReference>
<feature type="compositionally biased region" description="Low complexity" evidence="5">
    <location>
        <begin position="721"/>
        <end position="735"/>
    </location>
</feature>
<dbReference type="GO" id="GO:0006351">
    <property type="term" value="P:DNA-templated transcription"/>
    <property type="evidence" value="ECO:0007669"/>
    <property type="project" value="InterPro"/>
</dbReference>
<dbReference type="InterPro" id="IPR051127">
    <property type="entry name" value="Fungal_SecMet_Regulators"/>
</dbReference>
<dbReference type="PROSITE" id="PS50048">
    <property type="entry name" value="ZN2_CY6_FUNGAL_2"/>
    <property type="match status" value="1"/>
</dbReference>
<keyword evidence="3" id="KW-0804">Transcription</keyword>
<evidence type="ECO:0000259" key="6">
    <source>
        <dbReference type="PROSITE" id="PS50048"/>
    </source>
</evidence>
<evidence type="ECO:0000313" key="7">
    <source>
        <dbReference type="EMBL" id="OJD30136.1"/>
    </source>
</evidence>
<dbReference type="InterPro" id="IPR001138">
    <property type="entry name" value="Zn2Cys6_DnaBD"/>
</dbReference>
<dbReference type="CDD" id="cd00067">
    <property type="entry name" value="GAL4"/>
    <property type="match status" value="1"/>
</dbReference>
<evidence type="ECO:0000313" key="8">
    <source>
        <dbReference type="Proteomes" id="UP000183809"/>
    </source>
</evidence>